<evidence type="ECO:0000256" key="8">
    <source>
        <dbReference type="PROSITE-ProRule" id="PRU00282"/>
    </source>
</evidence>
<evidence type="ECO:0000256" key="7">
    <source>
        <dbReference type="ARBA" id="ARBA00023136"/>
    </source>
</evidence>
<evidence type="ECO:0000256" key="9">
    <source>
        <dbReference type="RuleBase" id="RU000488"/>
    </source>
</evidence>
<keyword evidence="7 8" id="KW-0472">Membrane</keyword>
<feature type="transmembrane region" description="Helical" evidence="10">
    <location>
        <begin position="9"/>
        <end position="29"/>
    </location>
</feature>
<evidence type="ECO:0000256" key="6">
    <source>
        <dbReference type="ARBA" id="ARBA00022989"/>
    </source>
</evidence>
<feature type="repeat" description="Solcar" evidence="8">
    <location>
        <begin position="111"/>
        <end position="211"/>
    </location>
</feature>
<dbReference type="GO" id="GO:0016020">
    <property type="term" value="C:membrane"/>
    <property type="evidence" value="ECO:0007669"/>
    <property type="project" value="UniProtKB-SubCell"/>
</dbReference>
<organism evidence="11 12">
    <name type="scientific">Chaetoceros tenuissimus</name>
    <dbReference type="NCBI Taxonomy" id="426638"/>
    <lineage>
        <taxon>Eukaryota</taxon>
        <taxon>Sar</taxon>
        <taxon>Stramenopiles</taxon>
        <taxon>Ochrophyta</taxon>
        <taxon>Bacillariophyta</taxon>
        <taxon>Coscinodiscophyceae</taxon>
        <taxon>Chaetocerotophycidae</taxon>
        <taxon>Chaetocerotales</taxon>
        <taxon>Chaetocerotaceae</taxon>
        <taxon>Chaetoceros</taxon>
    </lineage>
</organism>
<evidence type="ECO:0000256" key="1">
    <source>
        <dbReference type="ARBA" id="ARBA00004141"/>
    </source>
</evidence>
<protein>
    <submittedName>
        <fullName evidence="11">Solute carrier family 25 (Mitochondrial folate transporter), member 32</fullName>
    </submittedName>
</protein>
<evidence type="ECO:0000256" key="3">
    <source>
        <dbReference type="ARBA" id="ARBA00022448"/>
    </source>
</evidence>
<dbReference type="PANTHER" id="PTHR45683">
    <property type="entry name" value="MITOCHONDRIAL NICOTINAMIDE ADENINE DINUCLEOTIDE TRANSPORTER 1-RELATED-RELATED"/>
    <property type="match status" value="1"/>
</dbReference>
<keyword evidence="4 8" id="KW-0812">Transmembrane</keyword>
<dbReference type="AlphaFoldDB" id="A0AAD3H6A6"/>
<gene>
    <name evidence="11" type="ORF">CTEN210_08693</name>
</gene>
<name>A0AAD3H6A6_9STRA</name>
<comment type="subcellular location">
    <subcellularLocation>
        <location evidence="1">Membrane</location>
        <topology evidence="1">Multi-pass membrane protein</topology>
    </subcellularLocation>
</comment>
<keyword evidence="12" id="KW-1185">Reference proteome</keyword>
<evidence type="ECO:0000256" key="10">
    <source>
        <dbReference type="SAM" id="Phobius"/>
    </source>
</evidence>
<evidence type="ECO:0000313" key="11">
    <source>
        <dbReference type="EMBL" id="GFH52217.1"/>
    </source>
</evidence>
<accession>A0AAD3H6A6</accession>
<dbReference type="PROSITE" id="PS50920">
    <property type="entry name" value="SOLCAR"/>
    <property type="match status" value="3"/>
</dbReference>
<dbReference type="InterPro" id="IPR044712">
    <property type="entry name" value="SLC25A32-like"/>
</dbReference>
<reference evidence="11 12" key="1">
    <citation type="journal article" date="2021" name="Sci. Rep.">
        <title>The genome of the diatom Chaetoceros tenuissimus carries an ancient integrated fragment of an extant virus.</title>
        <authorList>
            <person name="Hongo Y."/>
            <person name="Kimura K."/>
            <person name="Takaki Y."/>
            <person name="Yoshida Y."/>
            <person name="Baba S."/>
            <person name="Kobayashi G."/>
            <person name="Nagasaki K."/>
            <person name="Hano T."/>
            <person name="Tomaru Y."/>
        </authorList>
    </citation>
    <scope>NUCLEOTIDE SEQUENCE [LARGE SCALE GENOMIC DNA]</scope>
    <source>
        <strain evidence="11 12">NIES-3715</strain>
    </source>
</reference>
<feature type="transmembrane region" description="Helical" evidence="10">
    <location>
        <begin position="117"/>
        <end position="137"/>
    </location>
</feature>
<dbReference type="Pfam" id="PF00153">
    <property type="entry name" value="Mito_carr"/>
    <property type="match status" value="3"/>
</dbReference>
<proteinExistence type="inferred from homology"/>
<dbReference type="InterPro" id="IPR023395">
    <property type="entry name" value="MCP_dom_sf"/>
</dbReference>
<keyword evidence="3 9" id="KW-0813">Transport</keyword>
<dbReference type="SUPFAM" id="SSF103506">
    <property type="entry name" value="Mitochondrial carrier"/>
    <property type="match status" value="1"/>
</dbReference>
<keyword evidence="5" id="KW-0677">Repeat</keyword>
<feature type="repeat" description="Solcar" evidence="8">
    <location>
        <begin position="6"/>
        <end position="92"/>
    </location>
</feature>
<dbReference type="Proteomes" id="UP001054902">
    <property type="component" value="Unassembled WGS sequence"/>
</dbReference>
<evidence type="ECO:0000256" key="4">
    <source>
        <dbReference type="ARBA" id="ARBA00022692"/>
    </source>
</evidence>
<dbReference type="Gene3D" id="1.50.40.10">
    <property type="entry name" value="Mitochondrial carrier domain"/>
    <property type="match status" value="2"/>
</dbReference>
<dbReference type="EMBL" id="BLLK01000045">
    <property type="protein sequence ID" value="GFH52217.1"/>
    <property type="molecule type" value="Genomic_DNA"/>
</dbReference>
<dbReference type="GO" id="GO:0055085">
    <property type="term" value="P:transmembrane transport"/>
    <property type="evidence" value="ECO:0007669"/>
    <property type="project" value="InterPro"/>
</dbReference>
<dbReference type="InterPro" id="IPR018108">
    <property type="entry name" value="MCP_transmembrane"/>
</dbReference>
<evidence type="ECO:0000256" key="2">
    <source>
        <dbReference type="ARBA" id="ARBA00006375"/>
    </source>
</evidence>
<comment type="caution">
    <text evidence="11">The sequence shown here is derived from an EMBL/GenBank/DDBJ whole genome shotgun (WGS) entry which is preliminary data.</text>
</comment>
<comment type="similarity">
    <text evidence="2 9">Belongs to the mitochondrial carrier (TC 2.A.29) family.</text>
</comment>
<feature type="repeat" description="Solcar" evidence="8">
    <location>
        <begin position="233"/>
        <end position="333"/>
    </location>
</feature>
<evidence type="ECO:0000313" key="12">
    <source>
        <dbReference type="Proteomes" id="UP001054902"/>
    </source>
</evidence>
<sequence length="334" mass="37159">MSGKLSKDYVPLVAGLAGGAASTVLLYPLDLVKVRLQVNETVKRSRTLFGTMRYIIKYEGIRGVYQGLTPALIGSAASWGGYFFIYEKIKKDIANRHRKKNHLSPDEKVVLSSTENFGAACLSGAVMVGCTNPLWLIKTRMQLQMKKAQQEQASKLGEGKVKLPYKNLFDAVTTIVREEGILALYKGAVPALMLVSHGGFQFVTYEFLKQHFGEYTKSTRKTGEKKRVLERLEDSLGYLAMGATSKIIASTITYPIQVIKSRLQQRMDRTAEISASGEIEIVKREYKGVIDCVTKIWKREGLNGFFKGSIPNALRVAPSAAITFVVYESITDMY</sequence>
<evidence type="ECO:0000256" key="5">
    <source>
        <dbReference type="ARBA" id="ARBA00022737"/>
    </source>
</evidence>
<dbReference type="GO" id="GO:0006862">
    <property type="term" value="P:nucleotide transport"/>
    <property type="evidence" value="ECO:0007669"/>
    <property type="project" value="InterPro"/>
</dbReference>
<keyword evidence="6 10" id="KW-1133">Transmembrane helix</keyword>